<dbReference type="PATRIC" id="fig|1107882.3.peg.6605"/>
<evidence type="ECO:0000313" key="3">
    <source>
        <dbReference type="Proteomes" id="UP000003250"/>
    </source>
</evidence>
<keyword evidence="3" id="KW-1185">Reference proteome</keyword>
<proteinExistence type="predicted"/>
<protein>
    <recommendedName>
        <fullName evidence="1">DUF6894 domain-containing protein</fullName>
    </recommendedName>
</protein>
<dbReference type="AlphaFoldDB" id="H0I2Y7"/>
<dbReference type="Pfam" id="PF21834">
    <property type="entry name" value="DUF6894"/>
    <property type="match status" value="1"/>
</dbReference>
<dbReference type="InterPro" id="IPR054189">
    <property type="entry name" value="DUF6894"/>
</dbReference>
<gene>
    <name evidence="2" type="ORF">MAXJ12_34224</name>
</gene>
<evidence type="ECO:0000259" key="1">
    <source>
        <dbReference type="Pfam" id="PF21834"/>
    </source>
</evidence>
<dbReference type="Proteomes" id="UP000003250">
    <property type="component" value="Unassembled WGS sequence"/>
</dbReference>
<evidence type="ECO:0000313" key="2">
    <source>
        <dbReference type="EMBL" id="EHK52625.1"/>
    </source>
</evidence>
<dbReference type="EMBL" id="AHAM01000310">
    <property type="protein sequence ID" value="EHK52625.1"/>
    <property type="molecule type" value="Genomic_DNA"/>
</dbReference>
<name>H0I2Y7_9HYPH</name>
<organism evidence="2 3">
    <name type="scientific">Mesorhizobium alhagi CCNWXJ12-2</name>
    <dbReference type="NCBI Taxonomy" id="1107882"/>
    <lineage>
        <taxon>Bacteria</taxon>
        <taxon>Pseudomonadati</taxon>
        <taxon>Pseudomonadota</taxon>
        <taxon>Alphaproteobacteria</taxon>
        <taxon>Hyphomicrobiales</taxon>
        <taxon>Phyllobacteriaceae</taxon>
        <taxon>Allomesorhizobium</taxon>
    </lineage>
</organism>
<accession>H0I2Y7</accession>
<reference evidence="2 3" key="1">
    <citation type="journal article" date="2012" name="J. Bacteriol.">
        <title>Draft Genome Sequence of Mesorhizobium alhagi CCNWXJ12-2T, a Novel Salt-Resistant Species Isolated from the Desert of Northwestern China.</title>
        <authorList>
            <person name="Zhou M."/>
            <person name="Chen W."/>
            <person name="Chen H."/>
            <person name="Wei G."/>
        </authorList>
    </citation>
    <scope>NUCLEOTIDE SEQUENCE [LARGE SCALE GENOMIC DNA]</scope>
    <source>
        <strain evidence="2 3">CCNWXJ12-2</strain>
    </source>
</reference>
<feature type="domain" description="DUF6894" evidence="1">
    <location>
        <begin position="59"/>
        <end position="129"/>
    </location>
</feature>
<sequence>MIAASDGFTLALISLGAGRRWSLIRVLAIIGHGRLPTFIWNILAQLEIGGPNRTGDMPRFFFNYRDGDKSAEDLKGTELADEPASVIEAMISAKEIIADALVRGEVVPRDAEFMVTDSEHRQLYVFPFTLAADQPTGRIRKR</sequence>